<gene>
    <name evidence="4" type="ORF">S01H1_51011</name>
</gene>
<dbReference type="SUPFAM" id="SSF100920">
    <property type="entry name" value="Heat shock protein 70kD (HSP70), peptide-binding domain"/>
    <property type="match status" value="1"/>
</dbReference>
<dbReference type="InterPro" id="IPR013126">
    <property type="entry name" value="Hsp_70_fam"/>
</dbReference>
<dbReference type="GO" id="GO:0140662">
    <property type="term" value="F:ATP-dependent protein folding chaperone"/>
    <property type="evidence" value="ECO:0007669"/>
    <property type="project" value="InterPro"/>
</dbReference>
<dbReference type="InterPro" id="IPR029047">
    <property type="entry name" value="HSP70_peptide-bd_sf"/>
</dbReference>
<keyword evidence="2" id="KW-0067">ATP-binding</keyword>
<dbReference type="GO" id="GO:0005524">
    <property type="term" value="F:ATP binding"/>
    <property type="evidence" value="ECO:0007669"/>
    <property type="project" value="UniProtKB-KW"/>
</dbReference>
<evidence type="ECO:0000256" key="1">
    <source>
        <dbReference type="ARBA" id="ARBA00022741"/>
    </source>
</evidence>
<evidence type="ECO:0000256" key="3">
    <source>
        <dbReference type="SAM" id="MobiDB-lite"/>
    </source>
</evidence>
<reference evidence="4" key="1">
    <citation type="journal article" date="2014" name="Front. Microbiol.">
        <title>High frequency of phylogenetically diverse reductive dehalogenase-homologous genes in deep subseafloor sedimentary metagenomes.</title>
        <authorList>
            <person name="Kawai M."/>
            <person name="Futagami T."/>
            <person name="Toyoda A."/>
            <person name="Takaki Y."/>
            <person name="Nishi S."/>
            <person name="Hori S."/>
            <person name="Arai W."/>
            <person name="Tsubouchi T."/>
            <person name="Morono Y."/>
            <person name="Uchiyama I."/>
            <person name="Ito T."/>
            <person name="Fujiyama A."/>
            <person name="Inagaki F."/>
            <person name="Takami H."/>
        </authorList>
    </citation>
    <scope>NUCLEOTIDE SEQUENCE</scope>
    <source>
        <strain evidence="4">Expedition CK06-06</strain>
    </source>
</reference>
<feature type="compositionally biased region" description="Basic and acidic residues" evidence="3">
    <location>
        <begin position="103"/>
        <end position="124"/>
    </location>
</feature>
<sequence length="188" mass="21169">EVYYTLYDKQEAVQVHVYQGEDPDALRNTEIGKFTVTGLSKVSANNPVTCRLDLDLNGMLKVTATERRTGLEKHIIIDNAMSRFEAEEMSAASRRLRVLFGDTDDRQPPSEDRGTVAEQDRQLDPTRTQAHAVVRRARDMLGDIPPEDQEEVVNLIERVHDALVSGQLDQAEGAANELEDIIFYLEEA</sequence>
<evidence type="ECO:0000313" key="4">
    <source>
        <dbReference type="EMBL" id="GAG19750.1"/>
    </source>
</evidence>
<accession>X0VNB8</accession>
<organism evidence="4">
    <name type="scientific">marine sediment metagenome</name>
    <dbReference type="NCBI Taxonomy" id="412755"/>
    <lineage>
        <taxon>unclassified sequences</taxon>
        <taxon>metagenomes</taxon>
        <taxon>ecological metagenomes</taxon>
    </lineage>
</organism>
<dbReference type="EMBL" id="BARS01032898">
    <property type="protein sequence ID" value="GAG19750.1"/>
    <property type="molecule type" value="Genomic_DNA"/>
</dbReference>
<keyword evidence="1" id="KW-0547">Nucleotide-binding</keyword>
<comment type="caution">
    <text evidence="4">The sequence shown here is derived from an EMBL/GenBank/DDBJ whole genome shotgun (WGS) entry which is preliminary data.</text>
</comment>
<dbReference type="Gene3D" id="2.60.34.10">
    <property type="entry name" value="Substrate Binding Domain Of DNAk, Chain A, domain 1"/>
    <property type="match status" value="1"/>
</dbReference>
<feature type="region of interest" description="Disordered" evidence="3">
    <location>
        <begin position="100"/>
        <end position="128"/>
    </location>
</feature>
<evidence type="ECO:0008006" key="5">
    <source>
        <dbReference type="Google" id="ProtNLM"/>
    </source>
</evidence>
<feature type="non-terminal residue" evidence="4">
    <location>
        <position position="1"/>
    </location>
</feature>
<evidence type="ECO:0000256" key="2">
    <source>
        <dbReference type="ARBA" id="ARBA00022840"/>
    </source>
</evidence>
<name>X0VNB8_9ZZZZ</name>
<dbReference type="AlphaFoldDB" id="X0VNB8"/>
<dbReference type="Pfam" id="PF00012">
    <property type="entry name" value="HSP70"/>
    <property type="match status" value="1"/>
</dbReference>
<protein>
    <recommendedName>
        <fullName evidence="5">Molecular chaperone DnaK</fullName>
    </recommendedName>
</protein>
<proteinExistence type="predicted"/>